<reference evidence="8 9" key="1">
    <citation type="submission" date="2013-03" db="EMBL/GenBank/DDBJ databases">
        <title>The Genome Sequence of Capronia epimyces CBS 606.96.</title>
        <authorList>
            <consortium name="The Broad Institute Genomics Platform"/>
            <person name="Cuomo C."/>
            <person name="de Hoog S."/>
            <person name="Gorbushina A."/>
            <person name="Walker B."/>
            <person name="Young S.K."/>
            <person name="Zeng Q."/>
            <person name="Gargeya S."/>
            <person name="Fitzgerald M."/>
            <person name="Haas B."/>
            <person name="Abouelleil A."/>
            <person name="Allen A.W."/>
            <person name="Alvarado L."/>
            <person name="Arachchi H.M."/>
            <person name="Berlin A.M."/>
            <person name="Chapman S.B."/>
            <person name="Gainer-Dewar J."/>
            <person name="Goldberg J."/>
            <person name="Griggs A."/>
            <person name="Gujja S."/>
            <person name="Hansen M."/>
            <person name="Howarth C."/>
            <person name="Imamovic A."/>
            <person name="Ireland A."/>
            <person name="Larimer J."/>
            <person name="McCowan C."/>
            <person name="Murphy C."/>
            <person name="Pearson M."/>
            <person name="Poon T.W."/>
            <person name="Priest M."/>
            <person name="Roberts A."/>
            <person name="Saif S."/>
            <person name="Shea T."/>
            <person name="Sisk P."/>
            <person name="Sykes S."/>
            <person name="Wortman J."/>
            <person name="Nusbaum C."/>
            <person name="Birren B."/>
        </authorList>
    </citation>
    <scope>NUCLEOTIDE SEQUENCE [LARGE SCALE GENOMIC DNA]</scope>
    <source>
        <strain evidence="8 9">CBS 606.96</strain>
    </source>
</reference>
<dbReference type="STRING" id="1182542.W9YQS9"/>
<protein>
    <recommendedName>
        <fullName evidence="10">Transcription factor IIIC subunit 5 HTH domain-containing protein</fullName>
    </recommendedName>
</protein>
<proteinExistence type="predicted"/>
<dbReference type="GO" id="GO:0001003">
    <property type="term" value="F:RNA polymerase III type 2 promoter sequence-specific DNA binding"/>
    <property type="evidence" value="ECO:0007669"/>
    <property type="project" value="TreeGrafter"/>
</dbReference>
<evidence type="ECO:0000256" key="2">
    <source>
        <dbReference type="ARBA" id="ARBA00023125"/>
    </source>
</evidence>
<organism evidence="8 9">
    <name type="scientific">Capronia epimyces CBS 606.96</name>
    <dbReference type="NCBI Taxonomy" id="1182542"/>
    <lineage>
        <taxon>Eukaryota</taxon>
        <taxon>Fungi</taxon>
        <taxon>Dikarya</taxon>
        <taxon>Ascomycota</taxon>
        <taxon>Pezizomycotina</taxon>
        <taxon>Eurotiomycetes</taxon>
        <taxon>Chaetothyriomycetidae</taxon>
        <taxon>Chaetothyriales</taxon>
        <taxon>Herpotrichiellaceae</taxon>
        <taxon>Capronia</taxon>
    </lineage>
</organism>
<keyword evidence="4" id="KW-0539">Nucleus</keyword>
<evidence type="ECO:0008006" key="10">
    <source>
        <dbReference type="Google" id="ProtNLM"/>
    </source>
</evidence>
<dbReference type="RefSeq" id="XP_007728511.1">
    <property type="nucleotide sequence ID" value="XM_007730321.1"/>
</dbReference>
<evidence type="ECO:0000256" key="1">
    <source>
        <dbReference type="ARBA" id="ARBA00004123"/>
    </source>
</evidence>
<sequence>MSHPVGNSSVAPWYQVPNTPILSVEHPCIIQNVNKAVQMLGGAHEISQCLEPNADKPLGLSFQPDDPSSRTVISYNRKTNNLLLKFTVPKRTERKRKRGSDQPFVDHSTDPFQRRDSRYLLRSLRDNPHANEAEVVGVIRSTHVWRTMPDYVYSSKGSTFLSQLQTKILPQKYPRLKQWSFPRTYGLSDPETIPPPVWSTHGLPLNYTYRQNPAVRMVADPVTGKPTLRNIQAPKRLFTIQCHYDDEKWPDAPHPSCVPLSQLPEPHQRVYNIMKDLFEERPIWTRRALLNHFPDDSPMFLARHLLAYVAFAIRSGPWRDTLCKLGVDPRTDRSYRKYQSILIQLVPRHREQAENRDDFSRVWVRSKDKMSHTFTGKQNIPPDGKVWQLCDLQDPQLKRLIDVPDIYIRHECERRYFGWYQNGTIAKLRIALKAKVDALVGGEPVDEAALERFLRLPERFDASEATKTNEPSSDPVAGYLPNDASKKELEWASAFRALCRTLQGSLPAAGGSGKGRLSKTKPSTRPSFIDAEEPRDTDELDAAEGYGEPEEGDDGLNDQEHEEDDNPEDDLSTNKTNRLVRDVTS</sequence>
<dbReference type="InterPro" id="IPR019136">
    <property type="entry name" value="TF_IIIC_su-5_HTH"/>
</dbReference>
<feature type="domain" description="Transcription factor IIIC subunit Tfc1/Sfc1 triple barrel" evidence="7">
    <location>
        <begin position="23"/>
        <end position="154"/>
    </location>
</feature>
<keyword evidence="3" id="KW-0804">Transcription</keyword>
<comment type="subcellular location">
    <subcellularLocation>
        <location evidence="1">Nucleus</location>
    </subcellularLocation>
</comment>
<dbReference type="InterPro" id="IPR042536">
    <property type="entry name" value="TFIIIC_tauA_Sfc1"/>
</dbReference>
<feature type="compositionally biased region" description="Acidic residues" evidence="5">
    <location>
        <begin position="530"/>
        <end position="571"/>
    </location>
</feature>
<accession>W9YQS9</accession>
<evidence type="ECO:0000313" key="9">
    <source>
        <dbReference type="Proteomes" id="UP000019478"/>
    </source>
</evidence>
<evidence type="ECO:0000259" key="7">
    <source>
        <dbReference type="Pfam" id="PF17682"/>
    </source>
</evidence>
<dbReference type="Pfam" id="PF17682">
    <property type="entry name" value="Tau95_N"/>
    <property type="match status" value="1"/>
</dbReference>
<dbReference type="GO" id="GO:0005634">
    <property type="term" value="C:nucleus"/>
    <property type="evidence" value="ECO:0007669"/>
    <property type="project" value="UniProtKB-SubCell"/>
</dbReference>
<dbReference type="AlphaFoldDB" id="W9YQS9"/>
<keyword evidence="2" id="KW-0238">DNA-binding</keyword>
<dbReference type="HOGENOM" id="CLU_016809_3_0_1"/>
<dbReference type="EMBL" id="AMGY01000001">
    <property type="protein sequence ID" value="EXJ91621.1"/>
    <property type="molecule type" value="Genomic_DNA"/>
</dbReference>
<dbReference type="PANTHER" id="PTHR13230">
    <property type="entry name" value="GENERAL TRANSCRIPTION FACTOR IIIC, POLYPEPTIDE 5"/>
    <property type="match status" value="1"/>
</dbReference>
<dbReference type="Proteomes" id="UP000019478">
    <property type="component" value="Unassembled WGS sequence"/>
</dbReference>
<dbReference type="Pfam" id="PF09734">
    <property type="entry name" value="Tau95"/>
    <property type="match status" value="1"/>
</dbReference>
<dbReference type="OrthoDB" id="5598268at2759"/>
<feature type="region of interest" description="Disordered" evidence="5">
    <location>
        <begin position="91"/>
        <end position="111"/>
    </location>
</feature>
<keyword evidence="9" id="KW-1185">Reference proteome</keyword>
<dbReference type="PANTHER" id="PTHR13230:SF5">
    <property type="entry name" value="GENERAL TRANSCRIPTION FACTOR 3C POLYPEPTIDE 5"/>
    <property type="match status" value="1"/>
</dbReference>
<feature type="domain" description="Transcription factor IIIC subunit 5 HTH" evidence="6">
    <location>
        <begin position="193"/>
        <end position="343"/>
    </location>
</feature>
<dbReference type="InterPro" id="IPR040454">
    <property type="entry name" value="TF_IIIC_Tfc1/Sfc1"/>
</dbReference>
<name>W9YQS9_9EURO</name>
<dbReference type="GO" id="GO:0001002">
    <property type="term" value="F:RNA polymerase III type 1 promoter sequence-specific DNA binding"/>
    <property type="evidence" value="ECO:0007669"/>
    <property type="project" value="TreeGrafter"/>
</dbReference>
<evidence type="ECO:0000259" key="6">
    <source>
        <dbReference type="Pfam" id="PF09734"/>
    </source>
</evidence>
<dbReference type="Gene3D" id="3.30.200.160">
    <property type="entry name" value="TFIIIC, subcomplex tauA, subunit Sfc1, barrel domain"/>
    <property type="match status" value="1"/>
</dbReference>
<comment type="caution">
    <text evidence="8">The sequence shown here is derived from an EMBL/GenBank/DDBJ whole genome shotgun (WGS) entry which is preliminary data.</text>
</comment>
<evidence type="ECO:0000313" key="8">
    <source>
        <dbReference type="EMBL" id="EXJ91621.1"/>
    </source>
</evidence>
<dbReference type="GO" id="GO:0006384">
    <property type="term" value="P:transcription initiation at RNA polymerase III promoter"/>
    <property type="evidence" value="ECO:0007669"/>
    <property type="project" value="InterPro"/>
</dbReference>
<evidence type="ECO:0000256" key="4">
    <source>
        <dbReference type="ARBA" id="ARBA00023242"/>
    </source>
</evidence>
<evidence type="ECO:0000256" key="5">
    <source>
        <dbReference type="SAM" id="MobiDB-lite"/>
    </source>
</evidence>
<gene>
    <name evidence="8" type="ORF">A1O3_00171</name>
</gene>
<dbReference type="GeneID" id="19164311"/>
<evidence type="ECO:0000256" key="3">
    <source>
        <dbReference type="ARBA" id="ARBA00023163"/>
    </source>
</evidence>
<dbReference type="InterPro" id="IPR041499">
    <property type="entry name" value="Tfc1/Sfc1_N"/>
</dbReference>
<dbReference type="GO" id="GO:0000127">
    <property type="term" value="C:transcription factor TFIIIC complex"/>
    <property type="evidence" value="ECO:0007669"/>
    <property type="project" value="InterPro"/>
</dbReference>
<dbReference type="eggNOG" id="KOG2473">
    <property type="taxonomic scope" value="Eukaryota"/>
</dbReference>
<feature type="region of interest" description="Disordered" evidence="5">
    <location>
        <begin position="507"/>
        <end position="585"/>
    </location>
</feature>